<reference evidence="3 4" key="2">
    <citation type="submission" date="2018-03" db="EMBL/GenBank/DDBJ databases">
        <title>The ancient ancestry and fast evolution of plastids.</title>
        <authorList>
            <person name="Moore K.R."/>
            <person name="Magnabosco C."/>
            <person name="Momper L."/>
            <person name="Gold D.A."/>
            <person name="Bosak T."/>
            <person name="Fournier G.P."/>
        </authorList>
    </citation>
    <scope>NUCLEOTIDE SEQUENCE [LARGE SCALE GENOMIC DNA]</scope>
    <source>
        <strain evidence="3 4">ULC007</strain>
    </source>
</reference>
<dbReference type="CDD" id="cd02511">
    <property type="entry name" value="Beta4Glucosyltransferase"/>
    <property type="match status" value="1"/>
</dbReference>
<evidence type="ECO:0000313" key="4">
    <source>
        <dbReference type="Proteomes" id="UP000238634"/>
    </source>
</evidence>
<dbReference type="InterPro" id="IPR029044">
    <property type="entry name" value="Nucleotide-diphossugar_trans"/>
</dbReference>
<protein>
    <submittedName>
        <fullName evidence="3">Tetratricopeptide repeat protein</fullName>
    </submittedName>
</protein>
<reference evidence="3 4" key="1">
    <citation type="submission" date="2018-02" db="EMBL/GenBank/DDBJ databases">
        <authorList>
            <person name="Cohen D.B."/>
            <person name="Kent A.D."/>
        </authorList>
    </citation>
    <scope>NUCLEOTIDE SEQUENCE [LARGE SCALE GENOMIC DNA]</scope>
    <source>
        <strain evidence="3 4">ULC007</strain>
    </source>
</reference>
<dbReference type="SMART" id="SM00028">
    <property type="entry name" value="TPR"/>
    <property type="match status" value="3"/>
</dbReference>
<dbReference type="SUPFAM" id="SSF53448">
    <property type="entry name" value="Nucleotide-diphospho-sugar transferases"/>
    <property type="match status" value="1"/>
</dbReference>
<keyword evidence="4" id="KW-1185">Reference proteome</keyword>
<dbReference type="PANTHER" id="PTHR43630:SF2">
    <property type="entry name" value="GLYCOSYLTRANSFERASE"/>
    <property type="match status" value="1"/>
</dbReference>
<dbReference type="PROSITE" id="PS50005">
    <property type="entry name" value="TPR"/>
    <property type="match status" value="2"/>
</dbReference>
<dbReference type="PANTHER" id="PTHR43630">
    <property type="entry name" value="POLY-BETA-1,6-N-ACETYL-D-GLUCOSAMINE SYNTHASE"/>
    <property type="match status" value="1"/>
</dbReference>
<dbReference type="InterPro" id="IPR011990">
    <property type="entry name" value="TPR-like_helical_dom_sf"/>
</dbReference>
<proteinExistence type="predicted"/>
<dbReference type="AlphaFoldDB" id="A0A2T1DG49"/>
<dbReference type="SUPFAM" id="SSF48452">
    <property type="entry name" value="TPR-like"/>
    <property type="match status" value="1"/>
</dbReference>
<organism evidence="3 4">
    <name type="scientific">Phormidesmis priestleyi ULC007</name>
    <dbReference type="NCBI Taxonomy" id="1920490"/>
    <lineage>
        <taxon>Bacteria</taxon>
        <taxon>Bacillati</taxon>
        <taxon>Cyanobacteriota</taxon>
        <taxon>Cyanophyceae</taxon>
        <taxon>Leptolyngbyales</taxon>
        <taxon>Leptolyngbyaceae</taxon>
        <taxon>Phormidesmis</taxon>
    </lineage>
</organism>
<dbReference type="Gene3D" id="3.90.550.10">
    <property type="entry name" value="Spore Coat Polysaccharide Biosynthesis Protein SpsA, Chain A"/>
    <property type="match status" value="1"/>
</dbReference>
<sequence length="399" mass="44325">MNLSFCIIVKNEEAALPQCLASVRDVVDEMVVLDTGSTDNTIAIAQSFNAHVYSFEWCNDFSAARNESLKYVQGDWVLVLDADEVLVPEIIPELRQAICSPHHLLVNLVRQEVGAAQSPYSLVSRLFRRHRDIHFTRPYHAMVDDSVEAIVRHEPGWQIGYLPDVAILHYGYQASAIAARDKFAKARTIMEGFLANHPTDPYVCSKLGALYVEMGAKTRGLRLLEWGLQSIQNQSQIEAPILYELHYHLGCVYGEQNSLQAEQHYQLAVQQSILPKLKLGAINNWGNLLKEKGDLVGAKALYEQALEIDPALAIAHNNLGITLKALGQFGDAIAHYQTAIDLQPNYAEAHQNLGVVFLKVGRVSESLAAFGQAIALHEQTGSSEGDRLRKGLREMGFEL</sequence>
<comment type="caution">
    <text evidence="3">The sequence shown here is derived from an EMBL/GenBank/DDBJ whole genome shotgun (WGS) entry which is preliminary data.</text>
</comment>
<evidence type="ECO:0000256" key="1">
    <source>
        <dbReference type="PROSITE-ProRule" id="PRU00339"/>
    </source>
</evidence>
<keyword evidence="1" id="KW-0802">TPR repeat</keyword>
<dbReference type="Pfam" id="PF13181">
    <property type="entry name" value="TPR_8"/>
    <property type="match status" value="1"/>
</dbReference>
<dbReference type="SUPFAM" id="SSF81901">
    <property type="entry name" value="HCP-like"/>
    <property type="match status" value="1"/>
</dbReference>
<dbReference type="OrthoDB" id="9815923at2"/>
<dbReference type="PROSITE" id="PS50293">
    <property type="entry name" value="TPR_REGION"/>
    <property type="match status" value="1"/>
</dbReference>
<feature type="repeat" description="TPR" evidence="1">
    <location>
        <begin position="313"/>
        <end position="346"/>
    </location>
</feature>
<dbReference type="Gene3D" id="1.25.40.10">
    <property type="entry name" value="Tetratricopeptide repeat domain"/>
    <property type="match status" value="1"/>
</dbReference>
<dbReference type="Pfam" id="PF13414">
    <property type="entry name" value="TPR_11"/>
    <property type="match status" value="1"/>
</dbReference>
<dbReference type="Pfam" id="PF00535">
    <property type="entry name" value="Glycos_transf_2"/>
    <property type="match status" value="1"/>
</dbReference>
<name>A0A2T1DG49_9CYAN</name>
<dbReference type="InterPro" id="IPR001173">
    <property type="entry name" value="Glyco_trans_2-like"/>
</dbReference>
<evidence type="ECO:0000259" key="2">
    <source>
        <dbReference type="Pfam" id="PF00535"/>
    </source>
</evidence>
<dbReference type="Proteomes" id="UP000238634">
    <property type="component" value="Unassembled WGS sequence"/>
</dbReference>
<dbReference type="RefSeq" id="WP_073071912.1">
    <property type="nucleotide sequence ID" value="NZ_MPPI01000013.1"/>
</dbReference>
<feature type="domain" description="Glycosyltransferase 2-like" evidence="2">
    <location>
        <begin position="4"/>
        <end position="154"/>
    </location>
</feature>
<evidence type="ECO:0000313" key="3">
    <source>
        <dbReference type="EMBL" id="PSB19456.1"/>
    </source>
</evidence>
<dbReference type="EMBL" id="PVWG01000010">
    <property type="protein sequence ID" value="PSB19456.1"/>
    <property type="molecule type" value="Genomic_DNA"/>
</dbReference>
<gene>
    <name evidence="3" type="ORF">C7B65_11080</name>
</gene>
<dbReference type="InterPro" id="IPR019734">
    <property type="entry name" value="TPR_rpt"/>
</dbReference>
<dbReference type="STRING" id="1920490.GCA_001895925_04663"/>
<feature type="repeat" description="TPR" evidence="1">
    <location>
        <begin position="347"/>
        <end position="380"/>
    </location>
</feature>
<accession>A0A2T1DG49</accession>